<comment type="caution">
    <text evidence="2">The sequence shown here is derived from an EMBL/GenBank/DDBJ whole genome shotgun (WGS) entry which is preliminary data.</text>
</comment>
<sequence>MALEQKEVELTEAELPICCPPIDVDAWGYHPRVYLAPNHDGKVRCPYCSTEYIVE</sequence>
<evidence type="ECO:0000313" key="3">
    <source>
        <dbReference type="Proteomes" id="UP000244948"/>
    </source>
</evidence>
<proteinExistence type="predicted"/>
<protein>
    <submittedName>
        <fullName evidence="2">Zinc-finger domain-containing protein</fullName>
    </submittedName>
</protein>
<keyword evidence="2" id="KW-0863">Zinc-finger</keyword>
<reference evidence="2 3" key="1">
    <citation type="journal article" date="2018" name="Genome Announc.">
        <title>Ignatzschineria cameli sp. nov., isolated from necrotic foot tissue of dromedaries (Camelus dromedarius) and associated maggots (Wohlfahrtia species) in Dubai.</title>
        <authorList>
            <person name="Tsang C.C."/>
            <person name="Tang J.Y."/>
            <person name="Fong J.Y."/>
            <person name="Kinne J."/>
            <person name="Lee H.H."/>
            <person name="Joseph M."/>
            <person name="Jose S."/>
            <person name="Schuster R.K."/>
            <person name="Tang Y."/>
            <person name="Sivakumar S."/>
            <person name="Chen J.H."/>
            <person name="Teng J.L."/>
            <person name="Lau S.K."/>
            <person name="Wernery U."/>
            <person name="Woo P.C."/>
        </authorList>
    </citation>
    <scope>NUCLEOTIDE SEQUENCE [LARGE SCALE GENOMIC DNA]</scope>
    <source>
        <strain evidence="2 3">KCTC 22643</strain>
    </source>
</reference>
<dbReference type="Pfam" id="PF10276">
    <property type="entry name" value="zf-CHCC"/>
    <property type="match status" value="1"/>
</dbReference>
<organism evidence="2 3">
    <name type="scientific">Ignatzschineria indica</name>
    <dbReference type="NCBI Taxonomy" id="472583"/>
    <lineage>
        <taxon>Bacteria</taxon>
        <taxon>Pseudomonadati</taxon>
        <taxon>Pseudomonadota</taxon>
        <taxon>Gammaproteobacteria</taxon>
        <taxon>Cardiobacteriales</taxon>
        <taxon>Ignatzschineriaceae</taxon>
        <taxon>Ignatzschineria</taxon>
    </lineage>
</organism>
<feature type="domain" description="Zinc finger CHCC-type" evidence="1">
    <location>
        <begin position="30"/>
        <end position="52"/>
    </location>
</feature>
<dbReference type="GO" id="GO:0008270">
    <property type="term" value="F:zinc ion binding"/>
    <property type="evidence" value="ECO:0007669"/>
    <property type="project" value="UniProtKB-KW"/>
</dbReference>
<keyword evidence="2" id="KW-0479">Metal-binding</keyword>
<dbReference type="AlphaFoldDB" id="A0A2U2AIT2"/>
<accession>A0A2U2AIT2</accession>
<dbReference type="Proteomes" id="UP000244948">
    <property type="component" value="Unassembled WGS sequence"/>
</dbReference>
<evidence type="ECO:0000313" key="2">
    <source>
        <dbReference type="EMBL" id="PWD82580.1"/>
    </source>
</evidence>
<gene>
    <name evidence="2" type="ORF">DC082_08075</name>
</gene>
<dbReference type="InterPro" id="IPR019401">
    <property type="entry name" value="Znf_CHCC"/>
</dbReference>
<dbReference type="EMBL" id="QEWR01000004">
    <property type="protein sequence ID" value="PWD82580.1"/>
    <property type="molecule type" value="Genomic_DNA"/>
</dbReference>
<evidence type="ECO:0000259" key="1">
    <source>
        <dbReference type="Pfam" id="PF10276"/>
    </source>
</evidence>
<name>A0A2U2AIT2_9GAMM</name>
<keyword evidence="3" id="KW-1185">Reference proteome</keyword>
<dbReference type="RefSeq" id="WP_094567553.1">
    <property type="nucleotide sequence ID" value="NZ_BMXZ01000003.1"/>
</dbReference>
<dbReference type="Gene3D" id="2.60.260.40">
    <property type="entry name" value="q5lls5 like domains"/>
    <property type="match status" value="1"/>
</dbReference>
<keyword evidence="2" id="KW-0862">Zinc</keyword>